<dbReference type="STRING" id="1160509.A0A3N4ILA9"/>
<feature type="non-terminal residue" evidence="3">
    <location>
        <position position="1"/>
    </location>
</feature>
<dbReference type="PANTHER" id="PTHR23148">
    <property type="entry name" value="SERINE/ARGININE REGULATED NUCLEAR MATRIX PROTEIN"/>
    <property type="match status" value="1"/>
</dbReference>
<accession>A0A3N4ILA9</accession>
<gene>
    <name evidence="3" type="ORF">BJ508DRAFT_196403</name>
</gene>
<evidence type="ECO:0000259" key="2">
    <source>
        <dbReference type="PROSITE" id="PS51025"/>
    </source>
</evidence>
<dbReference type="InterPro" id="IPR036483">
    <property type="entry name" value="PWI_dom_sf"/>
</dbReference>
<reference evidence="3 4" key="1">
    <citation type="journal article" date="2018" name="Nat. Ecol. Evol.">
        <title>Pezizomycetes genomes reveal the molecular basis of ectomycorrhizal truffle lifestyle.</title>
        <authorList>
            <person name="Murat C."/>
            <person name="Payen T."/>
            <person name="Noel B."/>
            <person name="Kuo A."/>
            <person name="Morin E."/>
            <person name="Chen J."/>
            <person name="Kohler A."/>
            <person name="Krizsan K."/>
            <person name="Balestrini R."/>
            <person name="Da Silva C."/>
            <person name="Montanini B."/>
            <person name="Hainaut M."/>
            <person name="Levati E."/>
            <person name="Barry K.W."/>
            <person name="Belfiori B."/>
            <person name="Cichocki N."/>
            <person name="Clum A."/>
            <person name="Dockter R.B."/>
            <person name="Fauchery L."/>
            <person name="Guy J."/>
            <person name="Iotti M."/>
            <person name="Le Tacon F."/>
            <person name="Lindquist E.A."/>
            <person name="Lipzen A."/>
            <person name="Malagnac F."/>
            <person name="Mello A."/>
            <person name="Molinier V."/>
            <person name="Miyauchi S."/>
            <person name="Poulain J."/>
            <person name="Riccioni C."/>
            <person name="Rubini A."/>
            <person name="Sitrit Y."/>
            <person name="Splivallo R."/>
            <person name="Traeger S."/>
            <person name="Wang M."/>
            <person name="Zifcakova L."/>
            <person name="Wipf D."/>
            <person name="Zambonelli A."/>
            <person name="Paolocci F."/>
            <person name="Nowrousian M."/>
            <person name="Ottonello S."/>
            <person name="Baldrian P."/>
            <person name="Spatafora J.W."/>
            <person name="Henrissat B."/>
            <person name="Nagy L.G."/>
            <person name="Aury J.M."/>
            <person name="Wincker P."/>
            <person name="Grigoriev I.V."/>
            <person name="Bonfante P."/>
            <person name="Martin F.M."/>
        </authorList>
    </citation>
    <scope>NUCLEOTIDE SEQUENCE [LARGE SCALE GENOMIC DNA]</scope>
    <source>
        <strain evidence="3 4">RN42</strain>
    </source>
</reference>
<dbReference type="InterPro" id="IPR052225">
    <property type="entry name" value="Ser/Arg_repetitive_matrix"/>
</dbReference>
<dbReference type="GO" id="GO:0005681">
    <property type="term" value="C:spliceosomal complex"/>
    <property type="evidence" value="ECO:0007669"/>
    <property type="project" value="TreeGrafter"/>
</dbReference>
<dbReference type="InterPro" id="IPR002483">
    <property type="entry name" value="PWI_dom"/>
</dbReference>
<dbReference type="EMBL" id="ML119648">
    <property type="protein sequence ID" value="RPA86925.1"/>
    <property type="molecule type" value="Genomic_DNA"/>
</dbReference>
<evidence type="ECO:0000313" key="3">
    <source>
        <dbReference type="EMBL" id="RPA86925.1"/>
    </source>
</evidence>
<dbReference type="OrthoDB" id="163257at2759"/>
<proteinExistence type="predicted"/>
<dbReference type="GO" id="GO:0048024">
    <property type="term" value="P:regulation of mRNA splicing, via spliceosome"/>
    <property type="evidence" value="ECO:0007669"/>
    <property type="project" value="TreeGrafter"/>
</dbReference>
<dbReference type="Gene3D" id="1.20.1390.10">
    <property type="entry name" value="PWI domain"/>
    <property type="match status" value="1"/>
</dbReference>
<name>A0A3N4ILA9_ASCIM</name>
<dbReference type="GO" id="GO:0003723">
    <property type="term" value="F:RNA binding"/>
    <property type="evidence" value="ECO:0007669"/>
    <property type="project" value="TreeGrafter"/>
</dbReference>
<protein>
    <submittedName>
        <fullName evidence="3">PWI domain-containing protein</fullName>
    </submittedName>
</protein>
<keyword evidence="4" id="KW-1185">Reference proteome</keyword>
<organism evidence="3 4">
    <name type="scientific">Ascobolus immersus RN42</name>
    <dbReference type="NCBI Taxonomy" id="1160509"/>
    <lineage>
        <taxon>Eukaryota</taxon>
        <taxon>Fungi</taxon>
        <taxon>Dikarya</taxon>
        <taxon>Ascomycota</taxon>
        <taxon>Pezizomycotina</taxon>
        <taxon>Pezizomycetes</taxon>
        <taxon>Pezizales</taxon>
        <taxon>Ascobolaceae</taxon>
        <taxon>Ascobolus</taxon>
    </lineage>
</organism>
<sequence>SQKVDMKKVKLEAIKPWIAKTLTDLMGGNEDDVLIDYTFTLLEEKANVGFPNPDPRYIQHNLTGFLGAKDTPPFCHKLWKLLLSAQSNPTGIPEELIEAKKEELRKEKV</sequence>
<dbReference type="PANTHER" id="PTHR23148:SF0">
    <property type="entry name" value="SERINE_ARGININE REPETITIVE MATRIX PROTEIN 1"/>
    <property type="match status" value="1"/>
</dbReference>
<dbReference type="SUPFAM" id="SSF101233">
    <property type="entry name" value="PWI domain"/>
    <property type="match status" value="1"/>
</dbReference>
<dbReference type="SMART" id="SM00311">
    <property type="entry name" value="PWI"/>
    <property type="match status" value="1"/>
</dbReference>
<feature type="non-terminal residue" evidence="3">
    <location>
        <position position="109"/>
    </location>
</feature>
<dbReference type="Pfam" id="PF01480">
    <property type="entry name" value="PWI"/>
    <property type="match status" value="1"/>
</dbReference>
<dbReference type="AlphaFoldDB" id="A0A3N4ILA9"/>
<feature type="domain" description="PWI" evidence="2">
    <location>
        <begin position="1"/>
        <end position="99"/>
    </location>
</feature>
<dbReference type="Proteomes" id="UP000275078">
    <property type="component" value="Unassembled WGS sequence"/>
</dbReference>
<dbReference type="PROSITE" id="PS51025">
    <property type="entry name" value="PWI"/>
    <property type="match status" value="1"/>
</dbReference>
<keyword evidence="1" id="KW-0507">mRNA processing</keyword>
<evidence type="ECO:0000313" key="4">
    <source>
        <dbReference type="Proteomes" id="UP000275078"/>
    </source>
</evidence>
<dbReference type="GO" id="GO:0006397">
    <property type="term" value="P:mRNA processing"/>
    <property type="evidence" value="ECO:0007669"/>
    <property type="project" value="UniProtKB-KW"/>
</dbReference>
<evidence type="ECO:0000256" key="1">
    <source>
        <dbReference type="ARBA" id="ARBA00022664"/>
    </source>
</evidence>